<evidence type="ECO:0000313" key="2">
    <source>
        <dbReference type="EMBL" id="JAC80265.1"/>
    </source>
</evidence>
<keyword evidence="1" id="KW-0472">Membrane</keyword>
<keyword evidence="1" id="KW-0812">Transmembrane</keyword>
<dbReference type="EMBL" id="GBEZ01005001">
    <property type="protein sequence ID" value="JAC80265.1"/>
    <property type="molecule type" value="Transcribed_RNA"/>
</dbReference>
<keyword evidence="1" id="KW-1133">Transmembrane helix</keyword>
<reference evidence="2" key="1">
    <citation type="submission" date="2014-05" db="EMBL/GenBank/DDBJ databases">
        <title>The transcriptome of the halophilic microalga Tetraselmis sp. GSL018 isolated from the Great Salt Lake, Utah.</title>
        <authorList>
            <person name="Jinkerson R.E."/>
            <person name="D'Adamo S."/>
            <person name="Posewitz M.C."/>
        </authorList>
    </citation>
    <scope>NUCLEOTIDE SEQUENCE</scope>
    <source>
        <strain evidence="2">GSL018</strain>
    </source>
</reference>
<dbReference type="AlphaFoldDB" id="A0A061SBK0"/>
<gene>
    <name evidence="2" type="ORF">TSPGSL018_10671</name>
</gene>
<accession>A0A061SBK0</accession>
<feature type="non-terminal residue" evidence="2">
    <location>
        <position position="224"/>
    </location>
</feature>
<name>A0A061SBK0_9CHLO</name>
<feature type="transmembrane region" description="Helical" evidence="1">
    <location>
        <begin position="33"/>
        <end position="54"/>
    </location>
</feature>
<sequence>MQDALFVFLKSDEISADFSCDEGCSIGRRTCRFISIAVLVSAFLFIWLFVVRLVNLVHLSEPYDRKHAEMLLVRVSGCDVEVVPSEVPLSFATVNYRRWGRGIRHEFLRWTSGVGPGFPYVKSVVVLNPDKCQGTFDRSCYDTCRVTLHAPNDTYGFWIYQDLNDKSEQVEVRIRSGVRLQELRVVGQQYWEDAGPSILLRIEPGVEIDNVAAFTDAGAIESRS</sequence>
<proteinExistence type="predicted"/>
<protein>
    <submittedName>
        <fullName evidence="2">Uncharacterized protein</fullName>
    </submittedName>
</protein>
<evidence type="ECO:0000256" key="1">
    <source>
        <dbReference type="SAM" id="Phobius"/>
    </source>
</evidence>
<organism evidence="2">
    <name type="scientific">Tetraselmis sp. GSL018</name>
    <dbReference type="NCBI Taxonomy" id="582737"/>
    <lineage>
        <taxon>Eukaryota</taxon>
        <taxon>Viridiplantae</taxon>
        <taxon>Chlorophyta</taxon>
        <taxon>core chlorophytes</taxon>
        <taxon>Chlorodendrophyceae</taxon>
        <taxon>Chlorodendrales</taxon>
        <taxon>Chlorodendraceae</taxon>
        <taxon>Tetraselmis</taxon>
    </lineage>
</organism>